<evidence type="ECO:0000313" key="2">
    <source>
        <dbReference type="Proteomes" id="UP000807025"/>
    </source>
</evidence>
<keyword evidence="2" id="KW-1185">Reference proteome</keyword>
<reference evidence="1" key="1">
    <citation type="submission" date="2020-11" db="EMBL/GenBank/DDBJ databases">
        <authorList>
            <consortium name="DOE Joint Genome Institute"/>
            <person name="Ahrendt S."/>
            <person name="Riley R."/>
            <person name="Andreopoulos W."/>
            <person name="Labutti K."/>
            <person name="Pangilinan J."/>
            <person name="Ruiz-Duenas F.J."/>
            <person name="Barrasa J.M."/>
            <person name="Sanchez-Garcia M."/>
            <person name="Camarero S."/>
            <person name="Miyauchi S."/>
            <person name="Serrano A."/>
            <person name="Linde D."/>
            <person name="Babiker R."/>
            <person name="Drula E."/>
            <person name="Ayuso-Fernandez I."/>
            <person name="Pacheco R."/>
            <person name="Padilla G."/>
            <person name="Ferreira P."/>
            <person name="Barriuso J."/>
            <person name="Kellner H."/>
            <person name="Castanera R."/>
            <person name="Alfaro M."/>
            <person name="Ramirez L."/>
            <person name="Pisabarro A.G."/>
            <person name="Kuo A."/>
            <person name="Tritt A."/>
            <person name="Lipzen A."/>
            <person name="He G."/>
            <person name="Yan M."/>
            <person name="Ng V."/>
            <person name="Cullen D."/>
            <person name="Martin F."/>
            <person name="Rosso M.-N."/>
            <person name="Henrissat B."/>
            <person name="Hibbett D."/>
            <person name="Martinez A.T."/>
            <person name="Grigoriev I.V."/>
        </authorList>
    </citation>
    <scope>NUCLEOTIDE SEQUENCE</scope>
    <source>
        <strain evidence="1">ATCC 90797</strain>
    </source>
</reference>
<name>A0A9P6DAW4_PLEER</name>
<comment type="caution">
    <text evidence="1">The sequence shown here is derived from an EMBL/GenBank/DDBJ whole genome shotgun (WGS) entry which is preliminary data.</text>
</comment>
<sequence>PLWIQKAVTQLNKLSSNATWKVVIAQFINFEGSLGFLDGKIVSHILTGGKFQPKEISAWVKGGHDTIPVIKNPVAFRKQWMQWYMDLQPDSRRQDNGILSCVNDKKGDWSKLLKGSVNSIYSLITSLGWWLHITEQKHESLDEVHHKPWMVAAHHRAEA</sequence>
<dbReference type="EMBL" id="MU154684">
    <property type="protein sequence ID" value="KAF9489083.1"/>
    <property type="molecule type" value="Genomic_DNA"/>
</dbReference>
<feature type="non-terminal residue" evidence="1">
    <location>
        <position position="1"/>
    </location>
</feature>
<evidence type="ECO:0000313" key="1">
    <source>
        <dbReference type="EMBL" id="KAF9489083.1"/>
    </source>
</evidence>
<accession>A0A9P6DAW4</accession>
<dbReference type="AlphaFoldDB" id="A0A9P6DAW4"/>
<organism evidence="1 2">
    <name type="scientific">Pleurotus eryngii</name>
    <name type="common">Boletus of the steppes</name>
    <dbReference type="NCBI Taxonomy" id="5323"/>
    <lineage>
        <taxon>Eukaryota</taxon>
        <taxon>Fungi</taxon>
        <taxon>Dikarya</taxon>
        <taxon>Basidiomycota</taxon>
        <taxon>Agaricomycotina</taxon>
        <taxon>Agaricomycetes</taxon>
        <taxon>Agaricomycetidae</taxon>
        <taxon>Agaricales</taxon>
        <taxon>Pleurotineae</taxon>
        <taxon>Pleurotaceae</taxon>
        <taxon>Pleurotus</taxon>
    </lineage>
</organism>
<dbReference type="Proteomes" id="UP000807025">
    <property type="component" value="Unassembled WGS sequence"/>
</dbReference>
<dbReference type="OrthoDB" id="2803783at2759"/>
<protein>
    <submittedName>
        <fullName evidence="1">Uncharacterized protein</fullName>
    </submittedName>
</protein>
<gene>
    <name evidence="1" type="ORF">BDN71DRAFT_1402205</name>
</gene>
<proteinExistence type="predicted"/>